<name>A0A917GPU5_9GAMM</name>
<feature type="signal peptide" evidence="2">
    <location>
        <begin position="1"/>
        <end position="28"/>
    </location>
</feature>
<evidence type="ECO:0000313" key="4">
    <source>
        <dbReference type="EMBL" id="GGG53311.1"/>
    </source>
</evidence>
<dbReference type="Proteomes" id="UP000627715">
    <property type="component" value="Unassembled WGS sequence"/>
</dbReference>
<feature type="region of interest" description="Disordered" evidence="1">
    <location>
        <begin position="278"/>
        <end position="304"/>
    </location>
</feature>
<protein>
    <submittedName>
        <fullName evidence="4">Serine hydrolase</fullName>
    </submittedName>
</protein>
<proteinExistence type="predicted"/>
<accession>A0A917GPU5</accession>
<keyword evidence="5" id="KW-1185">Reference proteome</keyword>
<reference evidence="4" key="2">
    <citation type="submission" date="2020-09" db="EMBL/GenBank/DDBJ databases">
        <authorList>
            <person name="Sun Q."/>
            <person name="Zhou Y."/>
        </authorList>
    </citation>
    <scope>NUCLEOTIDE SEQUENCE</scope>
    <source>
        <strain evidence="4">CGMCC 1.15425</strain>
    </source>
</reference>
<dbReference type="RefSeq" id="WP_082866687.1">
    <property type="nucleotide sequence ID" value="NZ_BMIY01000003.1"/>
</dbReference>
<organism evidence="4 5">
    <name type="scientific">Pseudohongiella nitratireducens</name>
    <dbReference type="NCBI Taxonomy" id="1768907"/>
    <lineage>
        <taxon>Bacteria</taxon>
        <taxon>Pseudomonadati</taxon>
        <taxon>Pseudomonadota</taxon>
        <taxon>Gammaproteobacteria</taxon>
        <taxon>Pseudomonadales</taxon>
        <taxon>Pseudohongiellaceae</taxon>
        <taxon>Pseudohongiella</taxon>
    </lineage>
</organism>
<dbReference type="PANTHER" id="PTHR43283:SF3">
    <property type="entry name" value="BETA-LACTAMASE FAMILY PROTEIN (AFU_ORTHOLOGUE AFUA_5G07500)"/>
    <property type="match status" value="1"/>
</dbReference>
<reference evidence="4" key="1">
    <citation type="journal article" date="2014" name="Int. J. Syst. Evol. Microbiol.">
        <title>Complete genome sequence of Corynebacterium casei LMG S-19264T (=DSM 44701T), isolated from a smear-ripened cheese.</title>
        <authorList>
            <consortium name="US DOE Joint Genome Institute (JGI-PGF)"/>
            <person name="Walter F."/>
            <person name="Albersmeier A."/>
            <person name="Kalinowski J."/>
            <person name="Ruckert C."/>
        </authorList>
    </citation>
    <scope>NUCLEOTIDE SEQUENCE</scope>
    <source>
        <strain evidence="4">CGMCC 1.15425</strain>
    </source>
</reference>
<evidence type="ECO:0000313" key="5">
    <source>
        <dbReference type="Proteomes" id="UP000627715"/>
    </source>
</evidence>
<keyword evidence="4" id="KW-0378">Hydrolase</keyword>
<evidence type="ECO:0000256" key="2">
    <source>
        <dbReference type="SAM" id="SignalP"/>
    </source>
</evidence>
<dbReference type="Gene3D" id="3.40.710.10">
    <property type="entry name" value="DD-peptidase/beta-lactamase superfamily"/>
    <property type="match status" value="1"/>
</dbReference>
<evidence type="ECO:0000259" key="3">
    <source>
        <dbReference type="Pfam" id="PF00144"/>
    </source>
</evidence>
<dbReference type="AlphaFoldDB" id="A0A917GPU5"/>
<gene>
    <name evidence="4" type="ORF">GCM10011403_08090</name>
</gene>
<comment type="caution">
    <text evidence="4">The sequence shown here is derived from an EMBL/GenBank/DDBJ whole genome shotgun (WGS) entry which is preliminary data.</text>
</comment>
<dbReference type="InterPro" id="IPR001466">
    <property type="entry name" value="Beta-lactam-related"/>
</dbReference>
<dbReference type="Pfam" id="PF00144">
    <property type="entry name" value="Beta-lactamase"/>
    <property type="match status" value="1"/>
</dbReference>
<feature type="domain" description="Beta-lactamase-related" evidence="3">
    <location>
        <begin position="51"/>
        <end position="421"/>
    </location>
</feature>
<dbReference type="InterPro" id="IPR050789">
    <property type="entry name" value="Diverse_Enzym_Activities"/>
</dbReference>
<dbReference type="GO" id="GO:0016787">
    <property type="term" value="F:hydrolase activity"/>
    <property type="evidence" value="ECO:0007669"/>
    <property type="project" value="UniProtKB-KW"/>
</dbReference>
<feature type="chain" id="PRO_5038115896" evidence="2">
    <location>
        <begin position="29"/>
        <end position="437"/>
    </location>
</feature>
<dbReference type="EMBL" id="BMIY01000003">
    <property type="protein sequence ID" value="GGG53311.1"/>
    <property type="molecule type" value="Genomic_DNA"/>
</dbReference>
<keyword evidence="2" id="KW-0732">Signal</keyword>
<dbReference type="SUPFAM" id="SSF56601">
    <property type="entry name" value="beta-lactamase/transpeptidase-like"/>
    <property type="match status" value="1"/>
</dbReference>
<dbReference type="InterPro" id="IPR012338">
    <property type="entry name" value="Beta-lactam/transpept-like"/>
</dbReference>
<sequence>MQLTLRLPALNQLICLSMAAIVTGLAHAQSWPQHEAGAEAAGFSEAGIERLDDAMREVVANQDVAGMVWMLGKDGQIATYESAGIARINDQAPMSKDSLFRIYSMSKPVTGVAMMMLWEDGLWDFDDPISKHVPQFSNLKVMADYDGDGNMELEPLERQPTMRELMSNTAGFAYGLMGDDPVNQAFRDQAVLASSDLDDLVEKVAGTPLLAQPGEQWYYSIGMDIQGYIVEQLTGMSYGEYLRQHLFEPLDMMDTRFYVKAEDRERFAEVHYWDSEAESLAQQPHRTDRPSYLDPNRLESGGGGMVSSAHDYARFIQMLINQGELDGTRILAPETVRILSTNSLTGDEDMSYAIGGIGDAGVGWSVDMGVIYDPVAADSPQGPGTYFWAGAAGTWFWIDPVNDIFWLGMIQAQGATRPGAADMRTTARDIIYESLRD</sequence>
<evidence type="ECO:0000256" key="1">
    <source>
        <dbReference type="SAM" id="MobiDB-lite"/>
    </source>
</evidence>
<dbReference type="PANTHER" id="PTHR43283">
    <property type="entry name" value="BETA-LACTAMASE-RELATED"/>
    <property type="match status" value="1"/>
</dbReference>
<dbReference type="OrthoDB" id="119951at2"/>